<protein>
    <submittedName>
        <fullName evidence="8">D-methionine transport system substrate-binding protein</fullName>
    </submittedName>
</protein>
<dbReference type="Proteomes" id="UP001267710">
    <property type="component" value="Unassembled WGS sequence"/>
</dbReference>
<keyword evidence="5" id="KW-0564">Palmitate</keyword>
<feature type="signal peptide" evidence="7">
    <location>
        <begin position="1"/>
        <end position="26"/>
    </location>
</feature>
<keyword evidence="9" id="KW-1185">Reference proteome</keyword>
<evidence type="ECO:0000256" key="1">
    <source>
        <dbReference type="ARBA" id="ARBA00004635"/>
    </source>
</evidence>
<keyword evidence="4" id="KW-0472">Membrane</keyword>
<comment type="caution">
    <text evidence="8">The sequence shown here is derived from an EMBL/GenBank/DDBJ whole genome shotgun (WGS) entry which is preliminary data.</text>
</comment>
<feature type="chain" id="PRO_5045803323" evidence="7">
    <location>
        <begin position="27"/>
        <end position="273"/>
    </location>
</feature>
<keyword evidence="3 7" id="KW-0732">Signal</keyword>
<keyword evidence="6" id="KW-0449">Lipoprotein</keyword>
<sequence length="273" mass="29894">MSALLSTARRLAIAALFVSTVAAVQAQPQQQPPLRIGAIPSVANEATEKAIELARAQGLNVKLVEFTDWVLPNTALAEGSIDANFFQHYPFLERFNQSRGVHLKPIAYGYSTTIGLFSKKLKKGDAVPDGATIAILSDPVNNARSLLLLESMELIKLKPGAGHLATTADITANPKKLKLIAVEGAQSARVFEDVTAVVTYTTFAKHGGVDEKQGLAFDNTVPENVKRYAIRWVTTPEKENDPRLLKFIAIYQQSPEVKAILRRLYGDLIDFPW</sequence>
<comment type="similarity">
    <text evidence="2">Belongs to the NlpA lipoprotein family.</text>
</comment>
<evidence type="ECO:0000256" key="2">
    <source>
        <dbReference type="ARBA" id="ARBA00008973"/>
    </source>
</evidence>
<dbReference type="SUPFAM" id="SSF53850">
    <property type="entry name" value="Periplasmic binding protein-like II"/>
    <property type="match status" value="1"/>
</dbReference>
<dbReference type="PANTHER" id="PTHR30429:SF1">
    <property type="entry name" value="D-METHIONINE-BINDING LIPOPROTEIN METQ-RELATED"/>
    <property type="match status" value="1"/>
</dbReference>
<evidence type="ECO:0000313" key="8">
    <source>
        <dbReference type="EMBL" id="MDR6216401.1"/>
    </source>
</evidence>
<organism evidence="8 9">
    <name type="scientific">Paracidovorax wautersii</name>
    <dbReference type="NCBI Taxonomy" id="1177982"/>
    <lineage>
        <taxon>Bacteria</taxon>
        <taxon>Pseudomonadati</taxon>
        <taxon>Pseudomonadota</taxon>
        <taxon>Betaproteobacteria</taxon>
        <taxon>Burkholderiales</taxon>
        <taxon>Comamonadaceae</taxon>
        <taxon>Paracidovorax</taxon>
    </lineage>
</organism>
<dbReference type="InterPro" id="IPR004872">
    <property type="entry name" value="Lipoprotein_NlpA"/>
</dbReference>
<dbReference type="Pfam" id="PF03180">
    <property type="entry name" value="Lipoprotein_9"/>
    <property type="match status" value="1"/>
</dbReference>
<reference evidence="8 9" key="1">
    <citation type="submission" date="2023-08" db="EMBL/GenBank/DDBJ databases">
        <title>Functional and genomic diversity of the sorghum phyllosphere microbiome.</title>
        <authorList>
            <person name="Shade A."/>
        </authorList>
    </citation>
    <scope>NUCLEOTIDE SEQUENCE [LARGE SCALE GENOMIC DNA]</scope>
    <source>
        <strain evidence="8 9">SORGH_AS_0335</strain>
    </source>
</reference>
<accession>A0ABU1IGQ2</accession>
<evidence type="ECO:0000313" key="9">
    <source>
        <dbReference type="Proteomes" id="UP001267710"/>
    </source>
</evidence>
<evidence type="ECO:0000256" key="5">
    <source>
        <dbReference type="ARBA" id="ARBA00023139"/>
    </source>
</evidence>
<dbReference type="Gene3D" id="3.40.190.10">
    <property type="entry name" value="Periplasmic binding protein-like II"/>
    <property type="match status" value="2"/>
</dbReference>
<evidence type="ECO:0000256" key="3">
    <source>
        <dbReference type="ARBA" id="ARBA00022729"/>
    </source>
</evidence>
<dbReference type="EMBL" id="JAVIZX010000001">
    <property type="protein sequence ID" value="MDR6216401.1"/>
    <property type="molecule type" value="Genomic_DNA"/>
</dbReference>
<evidence type="ECO:0000256" key="6">
    <source>
        <dbReference type="ARBA" id="ARBA00023288"/>
    </source>
</evidence>
<proteinExistence type="inferred from homology"/>
<evidence type="ECO:0000256" key="7">
    <source>
        <dbReference type="SAM" id="SignalP"/>
    </source>
</evidence>
<dbReference type="PANTHER" id="PTHR30429">
    <property type="entry name" value="D-METHIONINE-BINDING LIPOPROTEIN METQ"/>
    <property type="match status" value="1"/>
</dbReference>
<evidence type="ECO:0000256" key="4">
    <source>
        <dbReference type="ARBA" id="ARBA00023136"/>
    </source>
</evidence>
<dbReference type="RefSeq" id="WP_309831775.1">
    <property type="nucleotide sequence ID" value="NZ_JAVIZX010000001.1"/>
</dbReference>
<name>A0ABU1IGQ2_9BURK</name>
<comment type="subcellular location">
    <subcellularLocation>
        <location evidence="1">Membrane</location>
        <topology evidence="1">Lipid-anchor</topology>
    </subcellularLocation>
</comment>
<gene>
    <name evidence="8" type="ORF">QE399_004090</name>
</gene>